<dbReference type="RefSeq" id="WP_229534635.1">
    <property type="nucleotide sequence ID" value="NZ_JAJHJB010000008.1"/>
</dbReference>
<sequence length="456" mass="51696">MTKYCEIIQYLQAEITSGQIKPGNRLPPIRAIAEAFHCSTSTVVKAYGELERSHIIYPVPGSGYYLVENHLQPSAQSQKIIDFASVAPGSETLPYKEFQHCINQAISIYKEDLFSYCDPQGMEQLRKTIAKQLQDYQIFTDWQKIAITTGSQQAISLLTSMPFPNGGKKILIEQPTYYGIIKSLELSGCSVLGIERTEHGLDKNALERIFRNGSIKFFYTMPRFHNPTGFSYTNAEKKELVELAEKYNVYIVEDDCLADLDTDHKADPLYAFSGIDNVIYLKSYSKTFLPGLRLATVVLPQELLNPFLEYKKWIDLASPTLSQAALEIFITSGMYANHRKSLTKIYRDRMECLRTLTAQNTDRDITWMIPENGFFASFTTNSNFASDRLVPRLALDNVQLLNAESCFISGYKRSNLFRISLGKTPEPQIRLGLSALFRAIQELKAAKISKRTLMPL</sequence>
<dbReference type="PANTHER" id="PTHR46577">
    <property type="entry name" value="HTH-TYPE TRANSCRIPTIONAL REGULATORY PROTEIN GABR"/>
    <property type="match status" value="1"/>
</dbReference>
<keyword evidence="2" id="KW-0663">Pyridoxal phosphate</keyword>
<dbReference type="PANTHER" id="PTHR46577:SF2">
    <property type="entry name" value="TRANSCRIPTIONAL REGULATORY PROTEIN"/>
    <property type="match status" value="1"/>
</dbReference>
<dbReference type="Proteomes" id="UP001165492">
    <property type="component" value="Unassembled WGS sequence"/>
</dbReference>
<reference evidence="7" key="1">
    <citation type="submission" date="2021-11" db="EMBL/GenBank/DDBJ databases">
        <title>Description of a new species Pelosinus isolated from the bottom sediments of Lake Baikal.</title>
        <authorList>
            <person name="Zakharyuk A."/>
        </authorList>
    </citation>
    <scope>NUCLEOTIDE SEQUENCE</scope>
    <source>
        <strain evidence="7">Bkl1</strain>
    </source>
</reference>
<evidence type="ECO:0000256" key="3">
    <source>
        <dbReference type="ARBA" id="ARBA00023015"/>
    </source>
</evidence>
<dbReference type="InterPro" id="IPR015424">
    <property type="entry name" value="PyrdxlP-dep_Trfase"/>
</dbReference>
<keyword evidence="7" id="KW-0032">Aminotransferase</keyword>
<evidence type="ECO:0000313" key="8">
    <source>
        <dbReference type="Proteomes" id="UP001165492"/>
    </source>
</evidence>
<keyword evidence="8" id="KW-1185">Reference proteome</keyword>
<comment type="similarity">
    <text evidence="1">In the C-terminal section; belongs to the class-I pyridoxal-phosphate-dependent aminotransferase family.</text>
</comment>
<dbReference type="SMART" id="SM00345">
    <property type="entry name" value="HTH_GNTR"/>
    <property type="match status" value="1"/>
</dbReference>
<dbReference type="SUPFAM" id="SSF53383">
    <property type="entry name" value="PLP-dependent transferases"/>
    <property type="match status" value="1"/>
</dbReference>
<proteinExistence type="inferred from homology"/>
<accession>A0ABS8HQB0</accession>
<feature type="domain" description="HTH gntR-type" evidence="6">
    <location>
        <begin position="1"/>
        <end position="69"/>
    </location>
</feature>
<evidence type="ECO:0000256" key="5">
    <source>
        <dbReference type="ARBA" id="ARBA00023163"/>
    </source>
</evidence>
<dbReference type="InterPro" id="IPR036390">
    <property type="entry name" value="WH_DNA-bd_sf"/>
</dbReference>
<dbReference type="InterPro" id="IPR000524">
    <property type="entry name" value="Tscrpt_reg_HTH_GntR"/>
</dbReference>
<protein>
    <submittedName>
        <fullName evidence="7">PLP-dependent aminotransferase family protein</fullName>
    </submittedName>
</protein>
<dbReference type="SUPFAM" id="SSF46785">
    <property type="entry name" value="Winged helix' DNA-binding domain"/>
    <property type="match status" value="1"/>
</dbReference>
<dbReference type="Gene3D" id="3.40.640.10">
    <property type="entry name" value="Type I PLP-dependent aspartate aminotransferase-like (Major domain)"/>
    <property type="match status" value="1"/>
</dbReference>
<dbReference type="InterPro" id="IPR015421">
    <property type="entry name" value="PyrdxlP-dep_Trfase_major"/>
</dbReference>
<evidence type="ECO:0000256" key="4">
    <source>
        <dbReference type="ARBA" id="ARBA00023125"/>
    </source>
</evidence>
<dbReference type="InterPro" id="IPR036388">
    <property type="entry name" value="WH-like_DNA-bd_sf"/>
</dbReference>
<dbReference type="PROSITE" id="PS50949">
    <property type="entry name" value="HTH_GNTR"/>
    <property type="match status" value="1"/>
</dbReference>
<dbReference type="CDD" id="cd07377">
    <property type="entry name" value="WHTH_GntR"/>
    <property type="match status" value="1"/>
</dbReference>
<keyword evidence="5" id="KW-0804">Transcription</keyword>
<evidence type="ECO:0000256" key="1">
    <source>
        <dbReference type="ARBA" id="ARBA00005384"/>
    </source>
</evidence>
<organism evidence="7 8">
    <name type="scientific">Pelosinus baikalensis</name>
    <dbReference type="NCBI Taxonomy" id="2892015"/>
    <lineage>
        <taxon>Bacteria</taxon>
        <taxon>Bacillati</taxon>
        <taxon>Bacillota</taxon>
        <taxon>Negativicutes</taxon>
        <taxon>Selenomonadales</taxon>
        <taxon>Sporomusaceae</taxon>
        <taxon>Pelosinus</taxon>
    </lineage>
</organism>
<gene>
    <name evidence="7" type="ORF">LMF89_08390</name>
</gene>
<evidence type="ECO:0000313" key="7">
    <source>
        <dbReference type="EMBL" id="MCC5465382.1"/>
    </source>
</evidence>
<dbReference type="EMBL" id="JAJHJB010000008">
    <property type="protein sequence ID" value="MCC5465382.1"/>
    <property type="molecule type" value="Genomic_DNA"/>
</dbReference>
<dbReference type="InterPro" id="IPR051446">
    <property type="entry name" value="HTH_trans_reg/aminotransferase"/>
</dbReference>
<keyword evidence="4" id="KW-0238">DNA-binding</keyword>
<dbReference type="InterPro" id="IPR004839">
    <property type="entry name" value="Aminotransferase_I/II_large"/>
</dbReference>
<dbReference type="Pfam" id="PF00392">
    <property type="entry name" value="GntR"/>
    <property type="match status" value="1"/>
</dbReference>
<comment type="caution">
    <text evidence="7">The sequence shown here is derived from an EMBL/GenBank/DDBJ whole genome shotgun (WGS) entry which is preliminary data.</text>
</comment>
<evidence type="ECO:0000256" key="2">
    <source>
        <dbReference type="ARBA" id="ARBA00022898"/>
    </source>
</evidence>
<name>A0ABS8HQB0_9FIRM</name>
<keyword evidence="3" id="KW-0805">Transcription regulation</keyword>
<dbReference type="CDD" id="cd00609">
    <property type="entry name" value="AAT_like"/>
    <property type="match status" value="1"/>
</dbReference>
<keyword evidence="7" id="KW-0808">Transferase</keyword>
<evidence type="ECO:0000259" key="6">
    <source>
        <dbReference type="PROSITE" id="PS50949"/>
    </source>
</evidence>
<dbReference type="Gene3D" id="1.10.10.10">
    <property type="entry name" value="Winged helix-like DNA-binding domain superfamily/Winged helix DNA-binding domain"/>
    <property type="match status" value="1"/>
</dbReference>
<dbReference type="GO" id="GO:0008483">
    <property type="term" value="F:transaminase activity"/>
    <property type="evidence" value="ECO:0007669"/>
    <property type="project" value="UniProtKB-KW"/>
</dbReference>
<dbReference type="Pfam" id="PF00155">
    <property type="entry name" value="Aminotran_1_2"/>
    <property type="match status" value="1"/>
</dbReference>